<reference evidence="5" key="1">
    <citation type="submission" date="2020-05" db="EMBL/GenBank/DDBJ databases">
        <authorList>
            <person name="Chiriac C."/>
            <person name="Salcher M."/>
            <person name="Ghai R."/>
            <person name="Kavagutti S V."/>
        </authorList>
    </citation>
    <scope>NUCLEOTIDE SEQUENCE</scope>
</reference>
<dbReference type="AlphaFoldDB" id="A0A6J6JN09"/>
<dbReference type="EMBL" id="CAEZVN010000119">
    <property type="protein sequence ID" value="CAB4638482.1"/>
    <property type="molecule type" value="Genomic_DNA"/>
</dbReference>
<dbReference type="SMART" id="SM00382">
    <property type="entry name" value="AAA"/>
    <property type="match status" value="1"/>
</dbReference>
<dbReference type="InterPro" id="IPR000182">
    <property type="entry name" value="GNAT_dom"/>
</dbReference>
<keyword evidence="3" id="KW-0067">ATP-binding</keyword>
<dbReference type="Gene3D" id="3.40.50.300">
    <property type="entry name" value="P-loop containing nucleotide triphosphate hydrolases"/>
    <property type="match status" value="1"/>
</dbReference>
<evidence type="ECO:0000256" key="3">
    <source>
        <dbReference type="ARBA" id="ARBA00022840"/>
    </source>
</evidence>
<dbReference type="PANTHER" id="PTHR23073">
    <property type="entry name" value="26S PROTEASOME REGULATORY SUBUNIT"/>
    <property type="match status" value="1"/>
</dbReference>
<dbReference type="CDD" id="cd19481">
    <property type="entry name" value="RecA-like_protease"/>
    <property type="match status" value="1"/>
</dbReference>
<accession>A0A6J6JN09</accession>
<evidence type="ECO:0000256" key="1">
    <source>
        <dbReference type="ARBA" id="ARBA00006914"/>
    </source>
</evidence>
<dbReference type="GO" id="GO:0005524">
    <property type="term" value="F:ATP binding"/>
    <property type="evidence" value="ECO:0007669"/>
    <property type="project" value="UniProtKB-KW"/>
</dbReference>
<evidence type="ECO:0000259" key="4">
    <source>
        <dbReference type="PROSITE" id="PS51186"/>
    </source>
</evidence>
<keyword evidence="2" id="KW-0547">Nucleotide-binding</keyword>
<dbReference type="InterPro" id="IPR027417">
    <property type="entry name" value="P-loop_NTPase"/>
</dbReference>
<organism evidence="5">
    <name type="scientific">freshwater metagenome</name>
    <dbReference type="NCBI Taxonomy" id="449393"/>
    <lineage>
        <taxon>unclassified sequences</taxon>
        <taxon>metagenomes</taxon>
        <taxon>ecological metagenomes</taxon>
    </lineage>
</organism>
<dbReference type="SUPFAM" id="SSF52540">
    <property type="entry name" value="P-loop containing nucleoside triphosphate hydrolases"/>
    <property type="match status" value="1"/>
</dbReference>
<dbReference type="CDD" id="cd04301">
    <property type="entry name" value="NAT_SF"/>
    <property type="match status" value="1"/>
</dbReference>
<comment type="similarity">
    <text evidence="1">Belongs to the AAA ATPase family.</text>
</comment>
<dbReference type="InterPro" id="IPR016181">
    <property type="entry name" value="Acyl_CoA_acyltransferase"/>
</dbReference>
<dbReference type="PROSITE" id="PS51186">
    <property type="entry name" value="GNAT"/>
    <property type="match status" value="1"/>
</dbReference>
<dbReference type="InterPro" id="IPR003960">
    <property type="entry name" value="ATPase_AAA_CS"/>
</dbReference>
<dbReference type="GO" id="GO:0016747">
    <property type="term" value="F:acyltransferase activity, transferring groups other than amino-acyl groups"/>
    <property type="evidence" value="ECO:0007669"/>
    <property type="project" value="InterPro"/>
</dbReference>
<dbReference type="InterPro" id="IPR003959">
    <property type="entry name" value="ATPase_AAA_core"/>
</dbReference>
<protein>
    <submittedName>
        <fullName evidence="5">Unannotated protein</fullName>
    </submittedName>
</protein>
<dbReference type="PROSITE" id="PS00674">
    <property type="entry name" value="AAA"/>
    <property type="match status" value="1"/>
</dbReference>
<dbReference type="Pfam" id="PF00583">
    <property type="entry name" value="Acetyltransf_1"/>
    <property type="match status" value="1"/>
</dbReference>
<feature type="domain" description="N-acetyltransferase" evidence="4">
    <location>
        <begin position="3"/>
        <end position="149"/>
    </location>
</feature>
<dbReference type="Gene3D" id="1.10.8.60">
    <property type="match status" value="1"/>
</dbReference>
<evidence type="ECO:0000256" key="2">
    <source>
        <dbReference type="ARBA" id="ARBA00022741"/>
    </source>
</evidence>
<dbReference type="SUPFAM" id="SSF55729">
    <property type="entry name" value="Acyl-CoA N-acyltransferases (Nat)"/>
    <property type="match status" value="1"/>
</dbReference>
<dbReference type="GO" id="GO:0016887">
    <property type="term" value="F:ATP hydrolysis activity"/>
    <property type="evidence" value="ECO:0007669"/>
    <property type="project" value="InterPro"/>
</dbReference>
<dbReference type="InterPro" id="IPR003593">
    <property type="entry name" value="AAA+_ATPase"/>
</dbReference>
<name>A0A6J6JN09_9ZZZZ</name>
<evidence type="ECO:0000313" key="5">
    <source>
        <dbReference type="EMBL" id="CAB4638482.1"/>
    </source>
</evidence>
<sequence length="427" mass="46786">MSIRFRNFQPSDTDGLLALWDQARNSGFEPVYSLAEVLASCNQDHAIIAFDGDQLIGAAVGRVAHEQGWVVLLVVSTDHQGQGIGGRLLGELEIDMASSGITKVSMLVADDGKSGVLEKVGFTALKNLKYFEREVSISEQEREILKDLGGRLLARDLWSKIAGMKAEKELLERRLVLPLSDAGLAEAFGVEPPRAIVLFGPPGTGKTTFAKAVASRLDWPFVEIFPSRLAGDPAGLAAGLRETFNTVNDLENVVVFIDEVEEIASKRKGDPPSPTQGVTNELLKLIPNFREKPGRLLVCATNYIRALDDAFLRHGRFDYVIPIGLPDDEARRSIWSRYIPAAALDAIDIAALVQRTAGFSPADIEYAARKASQRALEQSVFESNVVTKESSTTATHHYLWAIDNTRRTVSDEVIAEFEQDIEAIGRL</sequence>
<dbReference type="Pfam" id="PF00004">
    <property type="entry name" value="AAA"/>
    <property type="match status" value="1"/>
</dbReference>
<dbReference type="InterPro" id="IPR050221">
    <property type="entry name" value="26S_Proteasome_ATPase"/>
</dbReference>
<gene>
    <name evidence="5" type="ORF">UFOPK2001_01003</name>
</gene>
<proteinExistence type="inferred from homology"/>
<dbReference type="Gene3D" id="3.40.630.30">
    <property type="match status" value="1"/>
</dbReference>